<evidence type="ECO:0000256" key="1">
    <source>
        <dbReference type="ARBA" id="ARBA00006484"/>
    </source>
</evidence>
<dbReference type="PRINTS" id="PR00081">
    <property type="entry name" value="GDHRDH"/>
</dbReference>
<dbReference type="RefSeq" id="WP_344881857.1">
    <property type="nucleotide sequence ID" value="NZ_BAAAZP010000089.1"/>
</dbReference>
<evidence type="ECO:0000256" key="2">
    <source>
        <dbReference type="ARBA" id="ARBA00023002"/>
    </source>
</evidence>
<keyword evidence="2" id="KW-0560">Oxidoreductase</keyword>
<comment type="caution">
    <text evidence="3">The sequence shown here is derived from an EMBL/GenBank/DDBJ whole genome shotgun (WGS) entry which is preliminary data.</text>
</comment>
<gene>
    <name evidence="3" type="ORF">GCM10022224_047110</name>
</gene>
<dbReference type="InterPro" id="IPR036291">
    <property type="entry name" value="NAD(P)-bd_dom_sf"/>
</dbReference>
<evidence type="ECO:0000313" key="3">
    <source>
        <dbReference type="EMBL" id="GAA3677571.1"/>
    </source>
</evidence>
<organism evidence="3 4">
    <name type="scientific">Nonomuraea antimicrobica</name>
    <dbReference type="NCBI Taxonomy" id="561173"/>
    <lineage>
        <taxon>Bacteria</taxon>
        <taxon>Bacillati</taxon>
        <taxon>Actinomycetota</taxon>
        <taxon>Actinomycetes</taxon>
        <taxon>Streptosporangiales</taxon>
        <taxon>Streptosporangiaceae</taxon>
        <taxon>Nonomuraea</taxon>
    </lineage>
</organism>
<sequence length="225" mass="23337">MGHVLVTGATGGIGTALVSGLVEAGHRVTAVGRGVGRLEVRGIEADLAEPGTLAAAMKALEDTGELADVQALVHCAGISPVEAVAEAGPETWRRTLAVNVASAAELVRLTLPALRRSRGHVVFVNASPGLTGVPRWSAFVASKAALRELADSLREEEAAHGIRVTTVYPAATATDLLGEVRSAFGRPYDPESCIRPQTLASMITWVLSAPADSYACEISVVPTPR</sequence>
<dbReference type="Proteomes" id="UP001500902">
    <property type="component" value="Unassembled WGS sequence"/>
</dbReference>
<dbReference type="PANTHER" id="PTHR44196:SF1">
    <property type="entry name" value="DEHYDROGENASE_REDUCTASE SDR FAMILY MEMBER 7B"/>
    <property type="match status" value="1"/>
</dbReference>
<dbReference type="Gene3D" id="3.40.50.720">
    <property type="entry name" value="NAD(P)-binding Rossmann-like Domain"/>
    <property type="match status" value="1"/>
</dbReference>
<dbReference type="InterPro" id="IPR002347">
    <property type="entry name" value="SDR_fam"/>
</dbReference>
<name>A0ABP7C4Z5_9ACTN</name>
<proteinExistence type="inferred from homology"/>
<dbReference type="Pfam" id="PF00106">
    <property type="entry name" value="adh_short"/>
    <property type="match status" value="1"/>
</dbReference>
<keyword evidence="4" id="KW-1185">Reference proteome</keyword>
<protein>
    <submittedName>
        <fullName evidence="3">SDR family oxidoreductase</fullName>
    </submittedName>
</protein>
<comment type="similarity">
    <text evidence="1">Belongs to the short-chain dehydrogenases/reductases (SDR) family.</text>
</comment>
<dbReference type="PANTHER" id="PTHR44196">
    <property type="entry name" value="DEHYDROGENASE/REDUCTASE SDR FAMILY MEMBER 7B"/>
    <property type="match status" value="1"/>
</dbReference>
<reference evidence="4" key="1">
    <citation type="journal article" date="2019" name="Int. J. Syst. Evol. Microbiol.">
        <title>The Global Catalogue of Microorganisms (GCM) 10K type strain sequencing project: providing services to taxonomists for standard genome sequencing and annotation.</title>
        <authorList>
            <consortium name="The Broad Institute Genomics Platform"/>
            <consortium name="The Broad Institute Genome Sequencing Center for Infectious Disease"/>
            <person name="Wu L."/>
            <person name="Ma J."/>
        </authorList>
    </citation>
    <scope>NUCLEOTIDE SEQUENCE [LARGE SCALE GENOMIC DNA]</scope>
    <source>
        <strain evidence="4">JCM 16904</strain>
    </source>
</reference>
<evidence type="ECO:0000313" key="4">
    <source>
        <dbReference type="Proteomes" id="UP001500902"/>
    </source>
</evidence>
<dbReference type="SUPFAM" id="SSF51735">
    <property type="entry name" value="NAD(P)-binding Rossmann-fold domains"/>
    <property type="match status" value="1"/>
</dbReference>
<accession>A0ABP7C4Z5</accession>
<dbReference type="EMBL" id="BAAAZP010000089">
    <property type="protein sequence ID" value="GAA3677571.1"/>
    <property type="molecule type" value="Genomic_DNA"/>
</dbReference>